<feature type="compositionally biased region" description="Acidic residues" evidence="1">
    <location>
        <begin position="224"/>
        <end position="253"/>
    </location>
</feature>
<reference evidence="3" key="1">
    <citation type="submission" date="2025-08" db="UniProtKB">
        <authorList>
            <consortium name="RefSeq"/>
        </authorList>
    </citation>
    <scope>IDENTIFICATION</scope>
</reference>
<organism evidence="2 3">
    <name type="scientific">Clupea harengus</name>
    <name type="common">Atlantic herring</name>
    <dbReference type="NCBI Taxonomy" id="7950"/>
    <lineage>
        <taxon>Eukaryota</taxon>
        <taxon>Metazoa</taxon>
        <taxon>Chordata</taxon>
        <taxon>Craniata</taxon>
        <taxon>Vertebrata</taxon>
        <taxon>Euteleostomi</taxon>
        <taxon>Actinopterygii</taxon>
        <taxon>Neopterygii</taxon>
        <taxon>Teleostei</taxon>
        <taxon>Clupei</taxon>
        <taxon>Clupeiformes</taxon>
        <taxon>Clupeoidei</taxon>
        <taxon>Clupeidae</taxon>
        <taxon>Clupea</taxon>
    </lineage>
</organism>
<feature type="region of interest" description="Disordered" evidence="1">
    <location>
        <begin position="216"/>
        <end position="262"/>
    </location>
</feature>
<dbReference type="AlphaFoldDB" id="A0A8M1KE47"/>
<protein>
    <submittedName>
        <fullName evidence="3">Uncharacterized protein LOC122130196 isoform X3</fullName>
    </submittedName>
</protein>
<sequence length="262" mass="29674">MKREELSREGVPDLTDLLVDRRISNKELSQFCRRRTRSVEDTISCIERLLRELGGPGGRDLMGVPLIDKVRMEHIWRVQKHHVRCIQDLPGVRLYTEVGTATKAGVVLTRYRCARGSTSLESFHLHLNRFIPGTSANALNFQLYLLDGLNRWNQDRGNAAVTTKPSSFMTYSGDLVQCVNTNCLKVTGRPFLPSFRPPSKYTGELLGVDYLLSQTGQPLRMDPDSEETENLLEDVQEDEGEEEDEGIEEDQTPDDTVMNISC</sequence>
<proteinExistence type="predicted"/>
<dbReference type="PANTHER" id="PTHR47773">
    <property type="entry name" value="SI:DKEY-9I5.2-RELATED"/>
    <property type="match status" value="1"/>
</dbReference>
<gene>
    <name evidence="3" type="primary">LOC122130196</name>
</gene>
<dbReference type="RefSeq" id="XP_042560785.1">
    <property type="nucleotide sequence ID" value="XM_042704851.1"/>
</dbReference>
<evidence type="ECO:0000256" key="1">
    <source>
        <dbReference type="SAM" id="MobiDB-lite"/>
    </source>
</evidence>
<dbReference type="Proteomes" id="UP000515152">
    <property type="component" value="Unplaced"/>
</dbReference>
<accession>A0A8M1KE47</accession>
<evidence type="ECO:0000313" key="2">
    <source>
        <dbReference type="Proteomes" id="UP000515152"/>
    </source>
</evidence>
<dbReference type="GeneID" id="122130196"/>
<dbReference type="PANTHER" id="PTHR47773:SF1">
    <property type="entry name" value="C2H2-TYPE DOMAIN-CONTAINING PROTEIN"/>
    <property type="match status" value="1"/>
</dbReference>
<name>A0A8M1KE47_CLUHA</name>
<evidence type="ECO:0000313" key="3">
    <source>
        <dbReference type="RefSeq" id="XP_042560785.1"/>
    </source>
</evidence>
<keyword evidence="2" id="KW-1185">Reference proteome</keyword>